<evidence type="ECO:0000313" key="1">
    <source>
        <dbReference type="EMBL" id="HIZ88862.1"/>
    </source>
</evidence>
<protein>
    <submittedName>
        <fullName evidence="1">DUF4391 domain-containing protein</fullName>
    </submittedName>
</protein>
<sequence length="202" mass="23674">MLILPKSTEIKVMVSKQKIKKMLTQKDSFKTFDNEVSKCFIINEISETTTHISAGKEVKTIYVMQFLLKSENFTNKLIEYFSKNTNQNIIFVLDYGAYFQVSVYKEKVLTTDKLSNDIILELKGLDLSKVWDNLIIDIFNINVEQGKTLKEQVQKNSAYEALALKVEKLNNKMRKEKQPLKKRELFEEYNRLKKELEQLKNG</sequence>
<comment type="caution">
    <text evidence="1">The sequence shown here is derived from an EMBL/GenBank/DDBJ whole genome shotgun (WGS) entry which is preliminary data.</text>
</comment>
<gene>
    <name evidence="1" type="ORF">H9804_02865</name>
</gene>
<dbReference type="InterPro" id="IPR025503">
    <property type="entry name" value="DUF4391"/>
</dbReference>
<proteinExistence type="predicted"/>
<dbReference type="Proteomes" id="UP000824176">
    <property type="component" value="Unassembled WGS sequence"/>
</dbReference>
<reference evidence="1" key="2">
    <citation type="submission" date="2021-04" db="EMBL/GenBank/DDBJ databases">
        <authorList>
            <person name="Gilroy R."/>
        </authorList>
    </citation>
    <scope>NUCLEOTIDE SEQUENCE</scope>
    <source>
        <strain evidence="1">ChiW4-1371</strain>
    </source>
</reference>
<dbReference type="Pfam" id="PF14335">
    <property type="entry name" value="DUF4391"/>
    <property type="match status" value="1"/>
</dbReference>
<dbReference type="AlphaFoldDB" id="A0A9D2GT28"/>
<reference evidence="1" key="1">
    <citation type="journal article" date="2021" name="PeerJ">
        <title>Extensive microbial diversity within the chicken gut microbiome revealed by metagenomics and culture.</title>
        <authorList>
            <person name="Gilroy R."/>
            <person name="Ravi A."/>
            <person name="Getino M."/>
            <person name="Pursley I."/>
            <person name="Horton D.L."/>
            <person name="Alikhan N.F."/>
            <person name="Baker D."/>
            <person name="Gharbi K."/>
            <person name="Hall N."/>
            <person name="Watson M."/>
            <person name="Adriaenssens E.M."/>
            <person name="Foster-Nyarko E."/>
            <person name="Jarju S."/>
            <person name="Secka A."/>
            <person name="Antonio M."/>
            <person name="Oren A."/>
            <person name="Chaudhuri R.R."/>
            <person name="La Ragione R."/>
            <person name="Hildebrand F."/>
            <person name="Pallen M.J."/>
        </authorList>
    </citation>
    <scope>NUCLEOTIDE SEQUENCE</scope>
    <source>
        <strain evidence="1">ChiW4-1371</strain>
    </source>
</reference>
<organism evidence="1 2">
    <name type="scientific">Candidatus Mucispirillum faecigallinarum</name>
    <dbReference type="NCBI Taxonomy" id="2838699"/>
    <lineage>
        <taxon>Bacteria</taxon>
        <taxon>Pseudomonadati</taxon>
        <taxon>Deferribacterota</taxon>
        <taxon>Deferribacteres</taxon>
        <taxon>Deferribacterales</taxon>
        <taxon>Mucispirillaceae</taxon>
        <taxon>Mucispirillum</taxon>
    </lineage>
</organism>
<dbReference type="EMBL" id="DXAQ01000040">
    <property type="protein sequence ID" value="HIZ88862.1"/>
    <property type="molecule type" value="Genomic_DNA"/>
</dbReference>
<accession>A0A9D2GT28</accession>
<evidence type="ECO:0000313" key="2">
    <source>
        <dbReference type="Proteomes" id="UP000824176"/>
    </source>
</evidence>
<name>A0A9D2GT28_9BACT</name>